<dbReference type="Pfam" id="PF01569">
    <property type="entry name" value="PAP2"/>
    <property type="match status" value="1"/>
</dbReference>
<sequence>MRFSVLLSTLAVTAITHAAPYEGDIVQLWNQQWTDMVRGGVAPSNTTLPIPILPAMIHGAMYLASVLTKDDPLLVQQAAVSVAAHGVLESIYNNSVPVQDAIDDTLETVLSELESGGCNGTDPDTATAIARASAVGRDAAAELLAKRVDPCFHEPPEYAWGPPEAGVYQRTEGQGLVPQAPQSVCLRPFAGLDDITRFRAPPPPATDSEEFEEEIEFQLAKGGLNSTSRTDEERDIAYFWEGPPAVYWNRAAVGVLGDRYKSDVFSSAKFFAELNFAGANAYIATWDTKYHYNMWRPITAIRHPTPWVRSGRDIHDPDWLPLLTPTPSHPEYVSGHSAISAALGQVLKQYAGDEIDFTTSVDVRRDNRGVITLSFASVSEMVRSAHSSRVYGGVHYRFSCVGGGNIGENVARSTLENFDTFWRQF</sequence>
<dbReference type="GeneID" id="39575308"/>
<name>A0A3N2PWN5_SODAK</name>
<dbReference type="AlphaFoldDB" id="A0A3N2PWN5"/>
<organism evidence="3 4">
    <name type="scientific">Sodiomyces alkalinus (strain CBS 110278 / VKM F-3762 / F11)</name>
    <name type="common">Alkaliphilic filamentous fungus</name>
    <dbReference type="NCBI Taxonomy" id="1314773"/>
    <lineage>
        <taxon>Eukaryota</taxon>
        <taxon>Fungi</taxon>
        <taxon>Dikarya</taxon>
        <taxon>Ascomycota</taxon>
        <taxon>Pezizomycotina</taxon>
        <taxon>Sordariomycetes</taxon>
        <taxon>Hypocreomycetidae</taxon>
        <taxon>Glomerellales</taxon>
        <taxon>Plectosphaerellaceae</taxon>
        <taxon>Sodiomyces</taxon>
    </lineage>
</organism>
<keyword evidence="1" id="KW-0732">Signal</keyword>
<dbReference type="InterPro" id="IPR036938">
    <property type="entry name" value="PAP2/HPO_sf"/>
</dbReference>
<dbReference type="Proteomes" id="UP000272025">
    <property type="component" value="Unassembled WGS sequence"/>
</dbReference>
<dbReference type="OrthoDB" id="9997027at2759"/>
<dbReference type="GO" id="GO:0004601">
    <property type="term" value="F:peroxidase activity"/>
    <property type="evidence" value="ECO:0007669"/>
    <property type="project" value="UniProtKB-KW"/>
</dbReference>
<reference evidence="3 4" key="1">
    <citation type="journal article" date="2018" name="Mol. Ecol.">
        <title>The obligate alkalophilic soda-lake fungus Sodiomyces alkalinus has shifted to a protein diet.</title>
        <authorList>
            <person name="Grum-Grzhimaylo A.A."/>
            <person name="Falkoski D.L."/>
            <person name="van den Heuvel J."/>
            <person name="Valero-Jimenez C.A."/>
            <person name="Min B."/>
            <person name="Choi I.G."/>
            <person name="Lipzen A."/>
            <person name="Daum C.G."/>
            <person name="Aanen D.K."/>
            <person name="Tsang A."/>
            <person name="Henrissat B."/>
            <person name="Bilanenko E.N."/>
            <person name="de Vries R.P."/>
            <person name="van Kan J.A.L."/>
            <person name="Grigoriev I.V."/>
            <person name="Debets A.J.M."/>
        </authorList>
    </citation>
    <scope>NUCLEOTIDE SEQUENCE [LARGE SCALE GENOMIC DNA]</scope>
    <source>
        <strain evidence="3 4">F11</strain>
    </source>
</reference>
<gene>
    <name evidence="3" type="ORF">SODALDRAFT_148053</name>
</gene>
<protein>
    <submittedName>
        <fullName evidence="3">Acid phosphatase/Vanadium-dependent haloperoxidase</fullName>
    </submittedName>
</protein>
<dbReference type="RefSeq" id="XP_028466698.1">
    <property type="nucleotide sequence ID" value="XM_028606830.1"/>
</dbReference>
<proteinExistence type="predicted"/>
<evidence type="ECO:0000259" key="2">
    <source>
        <dbReference type="Pfam" id="PF01569"/>
    </source>
</evidence>
<dbReference type="CDD" id="cd03398">
    <property type="entry name" value="PAP2_haloperoxidase"/>
    <property type="match status" value="1"/>
</dbReference>
<accession>A0A3N2PWN5</accession>
<evidence type="ECO:0000256" key="1">
    <source>
        <dbReference type="SAM" id="SignalP"/>
    </source>
</evidence>
<keyword evidence="3" id="KW-0575">Peroxidase</keyword>
<dbReference type="EMBL" id="ML119054">
    <property type="protein sequence ID" value="ROT38892.1"/>
    <property type="molecule type" value="Genomic_DNA"/>
</dbReference>
<feature type="domain" description="Phosphatidic acid phosphatase type 2/haloperoxidase" evidence="2">
    <location>
        <begin position="274"/>
        <end position="412"/>
    </location>
</feature>
<dbReference type="Gene3D" id="1.10.606.20">
    <property type="match status" value="1"/>
</dbReference>
<evidence type="ECO:0000313" key="4">
    <source>
        <dbReference type="Proteomes" id="UP000272025"/>
    </source>
</evidence>
<dbReference type="InterPro" id="IPR000326">
    <property type="entry name" value="PAP2/HPO"/>
</dbReference>
<evidence type="ECO:0000313" key="3">
    <source>
        <dbReference type="EMBL" id="ROT38892.1"/>
    </source>
</evidence>
<feature type="chain" id="PRO_5018262333" evidence="1">
    <location>
        <begin position="19"/>
        <end position="425"/>
    </location>
</feature>
<keyword evidence="4" id="KW-1185">Reference proteome</keyword>
<dbReference type="InterPro" id="IPR052559">
    <property type="entry name" value="V-haloperoxidase"/>
</dbReference>
<keyword evidence="3" id="KW-0560">Oxidoreductase</keyword>
<dbReference type="SUPFAM" id="SSF48317">
    <property type="entry name" value="Acid phosphatase/Vanadium-dependent haloperoxidase"/>
    <property type="match status" value="1"/>
</dbReference>
<feature type="signal peptide" evidence="1">
    <location>
        <begin position="1"/>
        <end position="18"/>
    </location>
</feature>
<dbReference type="PANTHER" id="PTHR34599:SF2">
    <property type="entry name" value="TRAF-TYPE DOMAIN-CONTAINING PROTEIN"/>
    <property type="match status" value="1"/>
</dbReference>
<dbReference type="PANTHER" id="PTHR34599">
    <property type="entry name" value="PEROXIDASE-RELATED"/>
    <property type="match status" value="1"/>
</dbReference>